<organism evidence="1 2">
    <name type="scientific">Trichogramma kaykai</name>
    <dbReference type="NCBI Taxonomy" id="54128"/>
    <lineage>
        <taxon>Eukaryota</taxon>
        <taxon>Metazoa</taxon>
        <taxon>Ecdysozoa</taxon>
        <taxon>Arthropoda</taxon>
        <taxon>Hexapoda</taxon>
        <taxon>Insecta</taxon>
        <taxon>Pterygota</taxon>
        <taxon>Neoptera</taxon>
        <taxon>Endopterygota</taxon>
        <taxon>Hymenoptera</taxon>
        <taxon>Apocrita</taxon>
        <taxon>Proctotrupomorpha</taxon>
        <taxon>Chalcidoidea</taxon>
        <taxon>Trichogrammatidae</taxon>
        <taxon>Trichogramma</taxon>
    </lineage>
</organism>
<dbReference type="Proteomes" id="UP001627154">
    <property type="component" value="Unassembled WGS sequence"/>
</dbReference>
<dbReference type="AlphaFoldDB" id="A0ABD2X758"/>
<comment type="caution">
    <text evidence="1">The sequence shown here is derived from an EMBL/GenBank/DDBJ whole genome shotgun (WGS) entry which is preliminary data.</text>
</comment>
<sequence>MLMYMKDLIEDKSGKITNFVQGELFKQYRNNFKNKKVTVPIRVTFDDYEPNNVIGSHAGDQKLCSGYFNFLCLLPK</sequence>
<gene>
    <name evidence="1" type="ORF">TKK_005920</name>
</gene>
<proteinExistence type="predicted"/>
<evidence type="ECO:0000313" key="1">
    <source>
        <dbReference type="EMBL" id="KAL3400775.1"/>
    </source>
</evidence>
<name>A0ABD2X758_9HYME</name>
<reference evidence="1 2" key="1">
    <citation type="journal article" date="2024" name="bioRxiv">
        <title>A reference genome for Trichogramma kaykai: A tiny desert-dwelling parasitoid wasp with competing sex-ratio distorters.</title>
        <authorList>
            <person name="Culotta J."/>
            <person name="Lindsey A.R."/>
        </authorList>
    </citation>
    <scope>NUCLEOTIDE SEQUENCE [LARGE SCALE GENOMIC DNA]</scope>
    <source>
        <strain evidence="1 2">KSX58</strain>
    </source>
</reference>
<accession>A0ABD2X758</accession>
<evidence type="ECO:0000313" key="2">
    <source>
        <dbReference type="Proteomes" id="UP001627154"/>
    </source>
</evidence>
<keyword evidence="2" id="KW-1185">Reference proteome</keyword>
<dbReference type="EMBL" id="JBJJXI010000050">
    <property type="protein sequence ID" value="KAL3400775.1"/>
    <property type="molecule type" value="Genomic_DNA"/>
</dbReference>
<protein>
    <submittedName>
        <fullName evidence="1">Uncharacterized protein</fullName>
    </submittedName>
</protein>